<comment type="caution">
    <text evidence="1">The sequence shown here is derived from an EMBL/GenBank/DDBJ whole genome shotgun (WGS) entry which is preliminary data.</text>
</comment>
<gene>
    <name evidence="1" type="ORF">BAE44_0006444</name>
</gene>
<name>A0A1E5W596_9POAL</name>
<accession>A0A1E5W596</accession>
<evidence type="ECO:0000313" key="1">
    <source>
        <dbReference type="EMBL" id="OEL32537.1"/>
    </source>
</evidence>
<reference evidence="1 2" key="1">
    <citation type="submission" date="2016-09" db="EMBL/GenBank/DDBJ databases">
        <title>The draft genome of Dichanthelium oligosanthes: A C3 panicoid grass species.</title>
        <authorList>
            <person name="Studer A.J."/>
            <person name="Schnable J.C."/>
            <person name="Brutnell T.P."/>
        </authorList>
    </citation>
    <scope>NUCLEOTIDE SEQUENCE [LARGE SCALE GENOMIC DNA]</scope>
    <source>
        <strain evidence="2">cv. Kellogg 1175</strain>
        <tissue evidence="1">Leaf</tissue>
    </source>
</reference>
<dbReference type="Proteomes" id="UP000095767">
    <property type="component" value="Unassembled WGS sequence"/>
</dbReference>
<sequence length="173" mass="19938">MRSFVREGHAVGSVADMLPSIRLDESCGEMKWVLKYDRNLGPVLACSSHLKRSDGPWVLQDINYYEEFGENTEEPVEHKLEWNSDSDDFLEERIGTNVDHDDDIWFIGFHPYKEVVFFSRSLECKGLAYHLSSSKVQNLGNLRPKFFHASCFAVDDTTFSYTPCWMEELPGSN</sequence>
<dbReference type="AlphaFoldDB" id="A0A1E5W596"/>
<keyword evidence="2" id="KW-1185">Reference proteome</keyword>
<dbReference type="PANTHER" id="PTHR34591">
    <property type="entry name" value="OS03G0653100 PROTEIN-RELATED"/>
    <property type="match status" value="1"/>
</dbReference>
<protein>
    <submittedName>
        <fullName evidence="1">Uncharacterized protein</fullName>
    </submittedName>
</protein>
<organism evidence="1 2">
    <name type="scientific">Dichanthelium oligosanthes</name>
    <dbReference type="NCBI Taxonomy" id="888268"/>
    <lineage>
        <taxon>Eukaryota</taxon>
        <taxon>Viridiplantae</taxon>
        <taxon>Streptophyta</taxon>
        <taxon>Embryophyta</taxon>
        <taxon>Tracheophyta</taxon>
        <taxon>Spermatophyta</taxon>
        <taxon>Magnoliopsida</taxon>
        <taxon>Liliopsida</taxon>
        <taxon>Poales</taxon>
        <taxon>Poaceae</taxon>
        <taxon>PACMAD clade</taxon>
        <taxon>Panicoideae</taxon>
        <taxon>Panicodae</taxon>
        <taxon>Paniceae</taxon>
        <taxon>Dichantheliinae</taxon>
        <taxon>Dichanthelium</taxon>
    </lineage>
</organism>
<dbReference type="OrthoDB" id="668684at2759"/>
<evidence type="ECO:0000313" key="2">
    <source>
        <dbReference type="Proteomes" id="UP000095767"/>
    </source>
</evidence>
<proteinExistence type="predicted"/>
<dbReference type="EMBL" id="LWDX02020884">
    <property type="protein sequence ID" value="OEL32537.1"/>
    <property type="molecule type" value="Genomic_DNA"/>
</dbReference>